<accession>A0A699SC64</accession>
<evidence type="ECO:0000313" key="1">
    <source>
        <dbReference type="EMBL" id="GFC95121.1"/>
    </source>
</evidence>
<protein>
    <submittedName>
        <fullName evidence="1">Uncharacterized protein</fullName>
    </submittedName>
</protein>
<organism evidence="1">
    <name type="scientific">Tanacetum cinerariifolium</name>
    <name type="common">Dalmatian daisy</name>
    <name type="synonym">Chrysanthemum cinerariifolium</name>
    <dbReference type="NCBI Taxonomy" id="118510"/>
    <lineage>
        <taxon>Eukaryota</taxon>
        <taxon>Viridiplantae</taxon>
        <taxon>Streptophyta</taxon>
        <taxon>Embryophyta</taxon>
        <taxon>Tracheophyta</taxon>
        <taxon>Spermatophyta</taxon>
        <taxon>Magnoliopsida</taxon>
        <taxon>eudicotyledons</taxon>
        <taxon>Gunneridae</taxon>
        <taxon>Pentapetalae</taxon>
        <taxon>asterids</taxon>
        <taxon>campanulids</taxon>
        <taxon>Asterales</taxon>
        <taxon>Asteraceae</taxon>
        <taxon>Asteroideae</taxon>
        <taxon>Anthemideae</taxon>
        <taxon>Anthemidinae</taxon>
        <taxon>Tanacetum</taxon>
    </lineage>
</organism>
<gene>
    <name evidence="1" type="ORF">Tci_867091</name>
</gene>
<comment type="caution">
    <text evidence="1">The sequence shown here is derived from an EMBL/GenBank/DDBJ whole genome shotgun (WGS) entry which is preliminary data.</text>
</comment>
<reference evidence="1" key="1">
    <citation type="journal article" date="2019" name="Sci. Rep.">
        <title>Draft genome of Tanacetum cinerariifolium, the natural source of mosquito coil.</title>
        <authorList>
            <person name="Yamashiro T."/>
            <person name="Shiraishi A."/>
            <person name="Satake H."/>
            <person name="Nakayama K."/>
        </authorList>
    </citation>
    <scope>NUCLEOTIDE SEQUENCE</scope>
</reference>
<sequence length="93" mass="10000">MDKGKGHILGADDKGFIKVKRRKSGGNKGGNKLFKSISVKPKTHYRPKAKQLTTWTTSSAGNGLFSICNSFEVLNVDISITEEVATGSKVTTS</sequence>
<dbReference type="EMBL" id="BKCJ011152656">
    <property type="protein sequence ID" value="GFC95121.1"/>
    <property type="molecule type" value="Genomic_DNA"/>
</dbReference>
<feature type="non-terminal residue" evidence="1">
    <location>
        <position position="93"/>
    </location>
</feature>
<name>A0A699SC64_TANCI</name>
<dbReference type="AlphaFoldDB" id="A0A699SC64"/>
<proteinExistence type="predicted"/>